<dbReference type="EMBL" id="OV170226">
    <property type="protein sequence ID" value="CAH0726911.1"/>
    <property type="molecule type" value="Genomic_DNA"/>
</dbReference>
<proteinExistence type="predicted"/>
<dbReference type="Pfam" id="PF14774">
    <property type="entry name" value="FAM177"/>
    <property type="match status" value="1"/>
</dbReference>
<feature type="non-terminal residue" evidence="2">
    <location>
        <position position="145"/>
    </location>
</feature>
<feature type="region of interest" description="Disordered" evidence="1">
    <location>
        <begin position="113"/>
        <end position="145"/>
    </location>
</feature>
<protein>
    <recommendedName>
        <fullName evidence="4">Protein FAM177A1</fullName>
    </recommendedName>
</protein>
<evidence type="ECO:0000256" key="1">
    <source>
        <dbReference type="SAM" id="MobiDB-lite"/>
    </source>
</evidence>
<feature type="compositionally biased region" description="Basic and acidic residues" evidence="1">
    <location>
        <begin position="135"/>
        <end position="145"/>
    </location>
</feature>
<name>A0A8J9YGI6_9NEOP</name>
<dbReference type="Proteomes" id="UP000838878">
    <property type="component" value="Chromosome 6"/>
</dbReference>
<dbReference type="PANTHER" id="PTHR31206:SF1">
    <property type="entry name" value="LP10445P"/>
    <property type="match status" value="1"/>
</dbReference>
<evidence type="ECO:0000313" key="2">
    <source>
        <dbReference type="EMBL" id="CAH0726911.1"/>
    </source>
</evidence>
<dbReference type="OrthoDB" id="45963at2759"/>
<evidence type="ECO:0008006" key="4">
    <source>
        <dbReference type="Google" id="ProtNLM"/>
    </source>
</evidence>
<accession>A0A8J9YGI6</accession>
<evidence type="ECO:0000313" key="3">
    <source>
        <dbReference type="Proteomes" id="UP000838878"/>
    </source>
</evidence>
<dbReference type="AlphaFoldDB" id="A0A8J9YGI6"/>
<organism evidence="2 3">
    <name type="scientific">Brenthis ino</name>
    <name type="common">lesser marbled fritillary</name>
    <dbReference type="NCBI Taxonomy" id="405034"/>
    <lineage>
        <taxon>Eukaryota</taxon>
        <taxon>Metazoa</taxon>
        <taxon>Ecdysozoa</taxon>
        <taxon>Arthropoda</taxon>
        <taxon>Hexapoda</taxon>
        <taxon>Insecta</taxon>
        <taxon>Pterygota</taxon>
        <taxon>Neoptera</taxon>
        <taxon>Endopterygota</taxon>
        <taxon>Lepidoptera</taxon>
        <taxon>Glossata</taxon>
        <taxon>Ditrysia</taxon>
        <taxon>Papilionoidea</taxon>
        <taxon>Nymphalidae</taxon>
        <taxon>Heliconiinae</taxon>
        <taxon>Argynnini</taxon>
        <taxon>Brenthis</taxon>
    </lineage>
</organism>
<keyword evidence="3" id="KW-1185">Reference proteome</keyword>
<reference evidence="2" key="1">
    <citation type="submission" date="2021-12" db="EMBL/GenBank/DDBJ databases">
        <authorList>
            <person name="Martin H S."/>
        </authorList>
    </citation>
    <scope>NUCLEOTIDE SEQUENCE</scope>
</reference>
<gene>
    <name evidence="2" type="ORF">BINO364_LOCUS12317</name>
</gene>
<dbReference type="PANTHER" id="PTHR31206">
    <property type="entry name" value="LP10445P"/>
    <property type="match status" value="1"/>
</dbReference>
<sequence length="145" mass="16356">MEAMQETNVSDVLVTINRPIKVLHFSDGIEEEIQQDKANELQSVPNNNENVDPKTLTWGPWISYYAWKSSTKALNAVDIAGETLASFFGITTPKYQIEINEYERLQEEKKKIEEESAGWVPNSSGGNVPLVLNEPVKDNDMTKQV</sequence>
<dbReference type="InterPro" id="IPR028260">
    <property type="entry name" value="FAM177"/>
</dbReference>